<gene>
    <name evidence="2" type="ORF">MNBD_GAMMA02-1119</name>
</gene>
<dbReference type="SUPFAM" id="SSF109604">
    <property type="entry name" value="HD-domain/PDEase-like"/>
    <property type="match status" value="1"/>
</dbReference>
<evidence type="ECO:0000313" key="2">
    <source>
        <dbReference type="EMBL" id="VAW44187.1"/>
    </source>
</evidence>
<name>A0A3B0W0F1_9ZZZZ</name>
<dbReference type="PANTHER" id="PTHR33594:SF1">
    <property type="entry name" value="HD_PDEASE DOMAIN-CONTAINING PROTEIN"/>
    <property type="match status" value="1"/>
</dbReference>
<accession>A0A3B0W0F1</accession>
<dbReference type="EMBL" id="UOFA01000093">
    <property type="protein sequence ID" value="VAW44187.1"/>
    <property type="molecule type" value="Genomic_DNA"/>
</dbReference>
<dbReference type="AlphaFoldDB" id="A0A3B0W0F1"/>
<feature type="domain" description="HD" evidence="1">
    <location>
        <begin position="37"/>
        <end position="139"/>
    </location>
</feature>
<evidence type="ECO:0000259" key="1">
    <source>
        <dbReference type="Pfam" id="PF01966"/>
    </source>
</evidence>
<dbReference type="PANTHER" id="PTHR33594">
    <property type="entry name" value="SUPERFAMILY HYDROLASE, PUTATIVE (AFU_ORTHOLOGUE AFUA_1G03035)-RELATED"/>
    <property type="match status" value="1"/>
</dbReference>
<organism evidence="2">
    <name type="scientific">hydrothermal vent metagenome</name>
    <dbReference type="NCBI Taxonomy" id="652676"/>
    <lineage>
        <taxon>unclassified sequences</taxon>
        <taxon>metagenomes</taxon>
        <taxon>ecological metagenomes</taxon>
    </lineage>
</organism>
<proteinExistence type="predicted"/>
<dbReference type="InterPro" id="IPR006674">
    <property type="entry name" value="HD_domain"/>
</dbReference>
<protein>
    <submittedName>
        <fullName evidence="2">HD domain protein</fullName>
    </submittedName>
</protein>
<reference evidence="2" key="1">
    <citation type="submission" date="2018-06" db="EMBL/GenBank/DDBJ databases">
        <authorList>
            <person name="Zhirakovskaya E."/>
        </authorList>
    </citation>
    <scope>NUCLEOTIDE SEQUENCE</scope>
</reference>
<dbReference type="Gene3D" id="1.10.3210.50">
    <property type="match status" value="1"/>
</dbReference>
<dbReference type="Pfam" id="PF01966">
    <property type="entry name" value="HD"/>
    <property type="match status" value="1"/>
</dbReference>
<sequence length="221" mass="24791">MTNPMPDPMSEALIAQWEQVLQAHVQEIEAADAGHDISHIKRVVKSAKQFGRAEQANMWVVLPAAWLHDCVQVAKDSPLRSKASELAADQALKLLTQWQYPQQHLAEIHHAIMAHSFSANISCKTLEAKVVQDADRMDALGAIGICRTLLVGAGFGNPLTFHEDPFCYARQADDQAAIIDHFYTKLLKLKDSFQTQAAQQEANKRDAFMRQFLQQLEQEMT</sequence>
<dbReference type="InterPro" id="IPR003607">
    <property type="entry name" value="HD/PDEase_dom"/>
</dbReference>
<dbReference type="CDD" id="cd00077">
    <property type="entry name" value="HDc"/>
    <property type="match status" value="1"/>
</dbReference>